<proteinExistence type="predicted"/>
<feature type="compositionally biased region" description="Acidic residues" evidence="1">
    <location>
        <begin position="107"/>
        <end position="145"/>
    </location>
</feature>
<protein>
    <submittedName>
        <fullName evidence="3">Uncharacterized protein isoform X1</fullName>
    </submittedName>
</protein>
<name>A0A9R0K4B1_SPIOL</name>
<sequence>MARLVGRNCSHLILQMSPFFRFSETDKCLVRQFEQFKLIDPSKEALELVRGDSDNSQKEVTMEYTESLVSPFFTTKVKNFETAKQPIVDNKLLQNKRVLPVSREKDSDYEDEDDYDDDCDDDDDDDDGDESDFEEEEEDGNASDFEEAHGNESDSEDNGKVKTYWLSSDDDDKDSDYFKYALSNDEDEGDDEDEEDEDGF</sequence>
<dbReference type="GeneID" id="110797243"/>
<feature type="compositionally biased region" description="Basic and acidic residues" evidence="1">
    <location>
        <begin position="146"/>
        <end position="160"/>
    </location>
</feature>
<dbReference type="RefSeq" id="XP_021858026.2">
    <property type="nucleotide sequence ID" value="XM_022002334.2"/>
</dbReference>
<dbReference type="Proteomes" id="UP000813463">
    <property type="component" value="Chromosome 4"/>
</dbReference>
<organism evidence="2 3">
    <name type="scientific">Spinacia oleracea</name>
    <name type="common">Spinach</name>
    <dbReference type="NCBI Taxonomy" id="3562"/>
    <lineage>
        <taxon>Eukaryota</taxon>
        <taxon>Viridiplantae</taxon>
        <taxon>Streptophyta</taxon>
        <taxon>Embryophyta</taxon>
        <taxon>Tracheophyta</taxon>
        <taxon>Spermatophyta</taxon>
        <taxon>Magnoliopsida</taxon>
        <taxon>eudicotyledons</taxon>
        <taxon>Gunneridae</taxon>
        <taxon>Pentapetalae</taxon>
        <taxon>Caryophyllales</taxon>
        <taxon>Chenopodiaceae</taxon>
        <taxon>Chenopodioideae</taxon>
        <taxon>Anserineae</taxon>
        <taxon>Spinacia</taxon>
    </lineage>
</organism>
<feature type="compositionally biased region" description="Acidic residues" evidence="1">
    <location>
        <begin position="184"/>
        <end position="200"/>
    </location>
</feature>
<evidence type="ECO:0000256" key="1">
    <source>
        <dbReference type="SAM" id="MobiDB-lite"/>
    </source>
</evidence>
<reference evidence="3" key="2">
    <citation type="submission" date="2025-08" db="UniProtKB">
        <authorList>
            <consortium name="RefSeq"/>
        </authorList>
    </citation>
    <scope>IDENTIFICATION</scope>
    <source>
        <tissue evidence="3">Leaf</tissue>
    </source>
</reference>
<gene>
    <name evidence="3" type="primary">LOC110797243</name>
</gene>
<dbReference type="AlphaFoldDB" id="A0A9R0K4B1"/>
<feature type="region of interest" description="Disordered" evidence="1">
    <location>
        <begin position="99"/>
        <end position="200"/>
    </location>
</feature>
<keyword evidence="2" id="KW-1185">Reference proteome</keyword>
<dbReference type="KEGG" id="soe:110797243"/>
<evidence type="ECO:0000313" key="3">
    <source>
        <dbReference type="RefSeq" id="XP_021858026.2"/>
    </source>
</evidence>
<accession>A0A9R0K4B1</accession>
<evidence type="ECO:0000313" key="2">
    <source>
        <dbReference type="Proteomes" id="UP000813463"/>
    </source>
</evidence>
<reference evidence="2" key="1">
    <citation type="journal article" date="2021" name="Nat. Commun.">
        <title>Genomic analyses provide insights into spinach domestication and the genetic basis of agronomic traits.</title>
        <authorList>
            <person name="Cai X."/>
            <person name="Sun X."/>
            <person name="Xu C."/>
            <person name="Sun H."/>
            <person name="Wang X."/>
            <person name="Ge C."/>
            <person name="Zhang Z."/>
            <person name="Wang Q."/>
            <person name="Fei Z."/>
            <person name="Jiao C."/>
            <person name="Wang Q."/>
        </authorList>
    </citation>
    <scope>NUCLEOTIDE SEQUENCE [LARGE SCALE GENOMIC DNA]</scope>
    <source>
        <strain evidence="2">cv. Varoflay</strain>
    </source>
</reference>